<organism evidence="2 3">
    <name type="scientific">Iris pallida</name>
    <name type="common">Sweet iris</name>
    <dbReference type="NCBI Taxonomy" id="29817"/>
    <lineage>
        <taxon>Eukaryota</taxon>
        <taxon>Viridiplantae</taxon>
        <taxon>Streptophyta</taxon>
        <taxon>Embryophyta</taxon>
        <taxon>Tracheophyta</taxon>
        <taxon>Spermatophyta</taxon>
        <taxon>Magnoliopsida</taxon>
        <taxon>Liliopsida</taxon>
        <taxon>Asparagales</taxon>
        <taxon>Iridaceae</taxon>
        <taxon>Iridoideae</taxon>
        <taxon>Irideae</taxon>
        <taxon>Iris</taxon>
    </lineage>
</organism>
<feature type="compositionally biased region" description="Polar residues" evidence="1">
    <location>
        <begin position="50"/>
        <end position="60"/>
    </location>
</feature>
<reference evidence="2" key="1">
    <citation type="journal article" date="2023" name="GigaByte">
        <title>Genome assembly of the bearded iris, Iris pallida Lam.</title>
        <authorList>
            <person name="Bruccoleri R.E."/>
            <person name="Oakeley E.J."/>
            <person name="Faust A.M.E."/>
            <person name="Altorfer M."/>
            <person name="Dessus-Babus S."/>
            <person name="Burckhardt D."/>
            <person name="Oertli M."/>
            <person name="Naumann U."/>
            <person name="Petersen F."/>
            <person name="Wong J."/>
        </authorList>
    </citation>
    <scope>NUCLEOTIDE SEQUENCE</scope>
    <source>
        <strain evidence="2">GSM-AAB239-AS_SAM_17_03QT</strain>
    </source>
</reference>
<evidence type="ECO:0000256" key="1">
    <source>
        <dbReference type="SAM" id="MobiDB-lite"/>
    </source>
</evidence>
<feature type="region of interest" description="Disordered" evidence="1">
    <location>
        <begin position="36"/>
        <end position="60"/>
    </location>
</feature>
<dbReference type="Proteomes" id="UP001140949">
    <property type="component" value="Unassembled WGS sequence"/>
</dbReference>
<gene>
    <name evidence="2" type="ORF">M6B38_264310</name>
</gene>
<keyword evidence="3" id="KW-1185">Reference proteome</keyword>
<name>A0AAX6IC77_IRIPA</name>
<dbReference type="AlphaFoldDB" id="A0AAX6IC77"/>
<accession>A0AAX6IC77</accession>
<reference evidence="2" key="2">
    <citation type="submission" date="2023-04" db="EMBL/GenBank/DDBJ databases">
        <authorList>
            <person name="Bruccoleri R.E."/>
            <person name="Oakeley E.J."/>
            <person name="Faust A.-M."/>
            <person name="Dessus-Babus S."/>
            <person name="Altorfer M."/>
            <person name="Burckhardt D."/>
            <person name="Oertli M."/>
            <person name="Naumann U."/>
            <person name="Petersen F."/>
            <person name="Wong J."/>
        </authorList>
    </citation>
    <scope>NUCLEOTIDE SEQUENCE</scope>
    <source>
        <strain evidence="2">GSM-AAB239-AS_SAM_17_03QT</strain>
        <tissue evidence="2">Leaf</tissue>
    </source>
</reference>
<comment type="caution">
    <text evidence="2">The sequence shown here is derived from an EMBL/GenBank/DDBJ whole genome shotgun (WGS) entry which is preliminary data.</text>
</comment>
<evidence type="ECO:0000313" key="3">
    <source>
        <dbReference type="Proteomes" id="UP001140949"/>
    </source>
</evidence>
<protein>
    <submittedName>
        <fullName evidence="2">Protein MRG1-like</fullName>
    </submittedName>
</protein>
<proteinExistence type="predicted"/>
<sequence>MVSPSLRPRRTVSFSVRSTSFVVASSARTPPIEIWGSSSASSTSRCSATMPHSGTSMPSR</sequence>
<evidence type="ECO:0000313" key="2">
    <source>
        <dbReference type="EMBL" id="KAJ6850457.1"/>
    </source>
</evidence>
<feature type="compositionally biased region" description="Low complexity" evidence="1">
    <location>
        <begin position="37"/>
        <end position="49"/>
    </location>
</feature>
<dbReference type="EMBL" id="JANAVB010002937">
    <property type="protein sequence ID" value="KAJ6850457.1"/>
    <property type="molecule type" value="Genomic_DNA"/>
</dbReference>